<reference evidence="1" key="1">
    <citation type="submission" date="2014-09" db="EMBL/GenBank/DDBJ databases">
        <authorList>
            <person name="Magalhaes I.L.F."/>
            <person name="Oliveira U."/>
            <person name="Santos F.R."/>
            <person name="Vidigal T.H.D.A."/>
            <person name="Brescovit A.D."/>
            <person name="Santos A.J."/>
        </authorList>
    </citation>
    <scope>NUCLEOTIDE SEQUENCE</scope>
    <source>
        <tissue evidence="1">Shoot tissue taken approximately 20 cm above the soil surface</tissue>
    </source>
</reference>
<organism evidence="1">
    <name type="scientific">Arundo donax</name>
    <name type="common">Giant reed</name>
    <name type="synonym">Donax arundinaceus</name>
    <dbReference type="NCBI Taxonomy" id="35708"/>
    <lineage>
        <taxon>Eukaryota</taxon>
        <taxon>Viridiplantae</taxon>
        <taxon>Streptophyta</taxon>
        <taxon>Embryophyta</taxon>
        <taxon>Tracheophyta</taxon>
        <taxon>Spermatophyta</taxon>
        <taxon>Magnoliopsida</taxon>
        <taxon>Liliopsida</taxon>
        <taxon>Poales</taxon>
        <taxon>Poaceae</taxon>
        <taxon>PACMAD clade</taxon>
        <taxon>Arundinoideae</taxon>
        <taxon>Arundineae</taxon>
        <taxon>Arundo</taxon>
    </lineage>
</organism>
<dbReference type="AlphaFoldDB" id="A0A0A9HUS9"/>
<accession>A0A0A9HUS9</accession>
<name>A0A0A9HUS9_ARUDO</name>
<proteinExistence type="predicted"/>
<dbReference type="EMBL" id="GBRH01161248">
    <property type="protein sequence ID" value="JAE36648.1"/>
    <property type="molecule type" value="Transcribed_RNA"/>
</dbReference>
<sequence>MPNNEVLMRRHYAELSLMDTTLQIHKEKWFFPSYIHMDFLKMLLTC</sequence>
<protein>
    <submittedName>
        <fullName evidence="1">Uncharacterized protein</fullName>
    </submittedName>
</protein>
<evidence type="ECO:0000313" key="1">
    <source>
        <dbReference type="EMBL" id="JAE36648.1"/>
    </source>
</evidence>
<reference evidence="1" key="2">
    <citation type="journal article" date="2015" name="Data Brief">
        <title>Shoot transcriptome of the giant reed, Arundo donax.</title>
        <authorList>
            <person name="Barrero R.A."/>
            <person name="Guerrero F.D."/>
            <person name="Moolhuijzen P."/>
            <person name="Goolsby J.A."/>
            <person name="Tidwell J."/>
            <person name="Bellgard S.E."/>
            <person name="Bellgard M.I."/>
        </authorList>
    </citation>
    <scope>NUCLEOTIDE SEQUENCE</scope>
    <source>
        <tissue evidence="1">Shoot tissue taken approximately 20 cm above the soil surface</tissue>
    </source>
</reference>